<keyword evidence="5" id="KW-0547">Nucleotide-binding</keyword>
<comment type="caution">
    <text evidence="10">The sequence shown here is derived from an EMBL/GenBank/DDBJ whole genome shotgun (WGS) entry which is preliminary data.</text>
</comment>
<keyword evidence="7" id="KW-0067">ATP-binding</keyword>
<dbReference type="SUPFAM" id="SSF55874">
    <property type="entry name" value="ATPase domain of HSP90 chaperone/DNA topoisomerase II/histidine kinase"/>
    <property type="match status" value="1"/>
</dbReference>
<dbReference type="InterPro" id="IPR036890">
    <property type="entry name" value="HATPase_C_sf"/>
</dbReference>
<dbReference type="Proteomes" id="UP000535838">
    <property type="component" value="Unassembled WGS sequence"/>
</dbReference>
<sequence>MRGSDDIDRRRLAYSNDLLKAKGDIREASITERLLESILEDENTGVLLLDSKLRITEASSVICRMLRKNRMELLNLTLEEAVRGSGEAPFPIDADLLEGVAFRGRSYSIGSGRNRREWLLDGSPLWNGGRVIGANVMFRDVTQVIQLEEQIRHSDRLKMIGEVAAGTAHEIRNPLTAIKGFMQLLSKSLSDREMHREQDFVQIVMSELERINSLVNDILLLSKPKEVKLSPVRIGSIIKDMLPMLRNEAVMRSVLLHYESWPDGPLILADKEMLKQVFLNLGKNAIEAMGTGGVLTIRERREAASATEVTVDIIDTGPGIDRDHLERIFDPFFTTKEQGTGLGLSICRRIVHEMGGGIQVSTGPDGSVFTITIPVMARSDSRMAGLGGALPFDVV</sequence>
<dbReference type="SUPFAM" id="SSF55785">
    <property type="entry name" value="PYP-like sensor domain (PAS domain)"/>
    <property type="match status" value="1"/>
</dbReference>
<dbReference type="GO" id="GO:0005524">
    <property type="term" value="F:ATP binding"/>
    <property type="evidence" value="ECO:0007669"/>
    <property type="project" value="UniProtKB-KW"/>
</dbReference>
<keyword evidence="4" id="KW-0808">Transferase</keyword>
<evidence type="ECO:0000256" key="5">
    <source>
        <dbReference type="ARBA" id="ARBA00022741"/>
    </source>
</evidence>
<dbReference type="InterPro" id="IPR003594">
    <property type="entry name" value="HATPase_dom"/>
</dbReference>
<dbReference type="Pfam" id="PF08448">
    <property type="entry name" value="PAS_4"/>
    <property type="match status" value="1"/>
</dbReference>
<evidence type="ECO:0000256" key="1">
    <source>
        <dbReference type="ARBA" id="ARBA00000085"/>
    </source>
</evidence>
<dbReference type="InterPro" id="IPR013656">
    <property type="entry name" value="PAS_4"/>
</dbReference>
<dbReference type="InterPro" id="IPR036097">
    <property type="entry name" value="HisK_dim/P_sf"/>
</dbReference>
<dbReference type="Pfam" id="PF00512">
    <property type="entry name" value="HisKA"/>
    <property type="match status" value="1"/>
</dbReference>
<dbReference type="InterPro" id="IPR005467">
    <property type="entry name" value="His_kinase_dom"/>
</dbReference>
<dbReference type="GO" id="GO:0000155">
    <property type="term" value="F:phosphorelay sensor kinase activity"/>
    <property type="evidence" value="ECO:0007669"/>
    <property type="project" value="InterPro"/>
</dbReference>
<dbReference type="PANTHER" id="PTHR43065:SF10">
    <property type="entry name" value="PEROXIDE STRESS-ACTIVATED HISTIDINE KINASE MAK3"/>
    <property type="match status" value="1"/>
</dbReference>
<dbReference type="RefSeq" id="WP_185118200.1">
    <property type="nucleotide sequence ID" value="NZ_JACJVQ010000003.1"/>
</dbReference>
<dbReference type="Pfam" id="PF02518">
    <property type="entry name" value="HATPase_c"/>
    <property type="match status" value="1"/>
</dbReference>
<dbReference type="Gene3D" id="1.10.287.130">
    <property type="match status" value="1"/>
</dbReference>
<dbReference type="PROSITE" id="PS50109">
    <property type="entry name" value="HIS_KIN"/>
    <property type="match status" value="1"/>
</dbReference>
<dbReference type="SMART" id="SM00388">
    <property type="entry name" value="HisKA"/>
    <property type="match status" value="1"/>
</dbReference>
<dbReference type="InterPro" id="IPR004358">
    <property type="entry name" value="Sig_transdc_His_kin-like_C"/>
</dbReference>
<gene>
    <name evidence="10" type="ORF">H7B67_02360</name>
</gene>
<reference evidence="10 11" key="1">
    <citation type="submission" date="2020-08" db="EMBL/GenBank/DDBJ databases">
        <title>Cohnella phylogeny.</title>
        <authorList>
            <person name="Dunlap C."/>
        </authorList>
    </citation>
    <scope>NUCLEOTIDE SEQUENCE [LARGE SCALE GENOMIC DNA]</scope>
    <source>
        <strain evidence="10 11">DSM 25241</strain>
    </source>
</reference>
<organism evidence="10 11">
    <name type="scientific">Cohnella thailandensis</name>
    <dbReference type="NCBI Taxonomy" id="557557"/>
    <lineage>
        <taxon>Bacteria</taxon>
        <taxon>Bacillati</taxon>
        <taxon>Bacillota</taxon>
        <taxon>Bacilli</taxon>
        <taxon>Bacillales</taxon>
        <taxon>Paenibacillaceae</taxon>
        <taxon>Cohnella</taxon>
    </lineage>
</organism>
<dbReference type="InterPro" id="IPR035965">
    <property type="entry name" value="PAS-like_dom_sf"/>
</dbReference>
<dbReference type="SMART" id="SM00387">
    <property type="entry name" value="HATPase_c"/>
    <property type="match status" value="1"/>
</dbReference>
<feature type="domain" description="Histidine kinase" evidence="9">
    <location>
        <begin position="166"/>
        <end position="377"/>
    </location>
</feature>
<evidence type="ECO:0000313" key="11">
    <source>
        <dbReference type="Proteomes" id="UP000535838"/>
    </source>
</evidence>
<name>A0A841SM07_9BACL</name>
<dbReference type="InterPro" id="IPR003661">
    <property type="entry name" value="HisK_dim/P_dom"/>
</dbReference>
<evidence type="ECO:0000256" key="7">
    <source>
        <dbReference type="ARBA" id="ARBA00022840"/>
    </source>
</evidence>
<accession>A0A841SM07</accession>
<evidence type="ECO:0000256" key="2">
    <source>
        <dbReference type="ARBA" id="ARBA00012438"/>
    </source>
</evidence>
<dbReference type="SUPFAM" id="SSF47384">
    <property type="entry name" value="Homodimeric domain of signal transducing histidine kinase"/>
    <property type="match status" value="1"/>
</dbReference>
<dbReference type="PANTHER" id="PTHR43065">
    <property type="entry name" value="SENSOR HISTIDINE KINASE"/>
    <property type="match status" value="1"/>
</dbReference>
<dbReference type="Gene3D" id="3.30.565.10">
    <property type="entry name" value="Histidine kinase-like ATPase, C-terminal domain"/>
    <property type="match status" value="1"/>
</dbReference>
<dbReference type="AlphaFoldDB" id="A0A841SM07"/>
<evidence type="ECO:0000256" key="4">
    <source>
        <dbReference type="ARBA" id="ARBA00022679"/>
    </source>
</evidence>
<keyword evidence="8" id="KW-0902">Two-component regulatory system</keyword>
<keyword evidence="6" id="KW-0418">Kinase</keyword>
<proteinExistence type="predicted"/>
<keyword evidence="3" id="KW-0597">Phosphoprotein</keyword>
<evidence type="ECO:0000313" key="10">
    <source>
        <dbReference type="EMBL" id="MBB6632954.1"/>
    </source>
</evidence>
<evidence type="ECO:0000256" key="6">
    <source>
        <dbReference type="ARBA" id="ARBA00022777"/>
    </source>
</evidence>
<dbReference type="EC" id="2.7.13.3" evidence="2"/>
<protein>
    <recommendedName>
        <fullName evidence="2">histidine kinase</fullName>
        <ecNumber evidence="2">2.7.13.3</ecNumber>
    </recommendedName>
</protein>
<dbReference type="PRINTS" id="PR00344">
    <property type="entry name" value="BCTRLSENSOR"/>
</dbReference>
<comment type="catalytic activity">
    <reaction evidence="1">
        <text>ATP + protein L-histidine = ADP + protein N-phospho-L-histidine.</text>
        <dbReference type="EC" id="2.7.13.3"/>
    </reaction>
</comment>
<dbReference type="Gene3D" id="3.30.450.20">
    <property type="entry name" value="PAS domain"/>
    <property type="match status" value="1"/>
</dbReference>
<dbReference type="CDD" id="cd00082">
    <property type="entry name" value="HisKA"/>
    <property type="match status" value="1"/>
</dbReference>
<evidence type="ECO:0000256" key="8">
    <source>
        <dbReference type="ARBA" id="ARBA00023012"/>
    </source>
</evidence>
<keyword evidence="11" id="KW-1185">Reference proteome</keyword>
<dbReference type="EMBL" id="JACJVQ010000003">
    <property type="protein sequence ID" value="MBB6632954.1"/>
    <property type="molecule type" value="Genomic_DNA"/>
</dbReference>
<evidence type="ECO:0000256" key="3">
    <source>
        <dbReference type="ARBA" id="ARBA00022553"/>
    </source>
</evidence>
<evidence type="ECO:0000259" key="9">
    <source>
        <dbReference type="PROSITE" id="PS50109"/>
    </source>
</evidence>